<organism evidence="3 4">
    <name type="scientific">Lacticaseibacillus suilingensis</name>
    <dbReference type="NCBI Taxonomy" id="2799577"/>
    <lineage>
        <taxon>Bacteria</taxon>
        <taxon>Bacillati</taxon>
        <taxon>Bacillota</taxon>
        <taxon>Bacilli</taxon>
        <taxon>Lactobacillales</taxon>
        <taxon>Lactobacillaceae</taxon>
        <taxon>Lacticaseibacillus</taxon>
    </lineage>
</organism>
<gene>
    <name evidence="3" type="ORF">ACFQ41_04675</name>
</gene>
<dbReference type="SUPFAM" id="SSF47413">
    <property type="entry name" value="lambda repressor-like DNA-binding domains"/>
    <property type="match status" value="1"/>
</dbReference>
<dbReference type="PANTHER" id="PTHR46797">
    <property type="entry name" value="HTH-TYPE TRANSCRIPTIONAL REGULATOR"/>
    <property type="match status" value="1"/>
</dbReference>
<dbReference type="PANTHER" id="PTHR46797:SF1">
    <property type="entry name" value="METHYLPHOSPHONATE SYNTHASE"/>
    <property type="match status" value="1"/>
</dbReference>
<dbReference type="InterPro" id="IPR010982">
    <property type="entry name" value="Lambda_DNA-bd_dom_sf"/>
</dbReference>
<proteinExistence type="predicted"/>
<dbReference type="RefSeq" id="WP_204119433.1">
    <property type="nucleotide sequence ID" value="NZ_BOLV01000015.1"/>
</dbReference>
<dbReference type="Pfam" id="PF01381">
    <property type="entry name" value="HTH_3"/>
    <property type="match status" value="1"/>
</dbReference>
<dbReference type="InterPro" id="IPR050807">
    <property type="entry name" value="TransReg_Diox_bact_type"/>
</dbReference>
<accession>A0ABW4BDM9</accession>
<feature type="domain" description="HTH cro/C1-type" evidence="2">
    <location>
        <begin position="3"/>
        <end position="57"/>
    </location>
</feature>
<dbReference type="PROSITE" id="PS50943">
    <property type="entry name" value="HTH_CROC1"/>
    <property type="match status" value="1"/>
</dbReference>
<dbReference type="InterPro" id="IPR001387">
    <property type="entry name" value="Cro/C1-type_HTH"/>
</dbReference>
<dbReference type="Proteomes" id="UP001597199">
    <property type="component" value="Unassembled WGS sequence"/>
</dbReference>
<dbReference type="CDD" id="cd00093">
    <property type="entry name" value="HTH_XRE"/>
    <property type="match status" value="1"/>
</dbReference>
<keyword evidence="4" id="KW-1185">Reference proteome</keyword>
<evidence type="ECO:0000313" key="3">
    <source>
        <dbReference type="EMBL" id="MFD1398594.1"/>
    </source>
</evidence>
<reference evidence="4" key="1">
    <citation type="journal article" date="2019" name="Int. J. Syst. Evol. Microbiol.">
        <title>The Global Catalogue of Microorganisms (GCM) 10K type strain sequencing project: providing services to taxonomists for standard genome sequencing and annotation.</title>
        <authorList>
            <consortium name="The Broad Institute Genomics Platform"/>
            <consortium name="The Broad Institute Genome Sequencing Center for Infectious Disease"/>
            <person name="Wu L."/>
            <person name="Ma J."/>
        </authorList>
    </citation>
    <scope>NUCLEOTIDE SEQUENCE [LARGE SCALE GENOMIC DNA]</scope>
    <source>
        <strain evidence="4">CCM 9110</strain>
    </source>
</reference>
<comment type="caution">
    <text evidence="3">The sequence shown here is derived from an EMBL/GenBank/DDBJ whole genome shotgun (WGS) entry which is preliminary data.</text>
</comment>
<dbReference type="Gene3D" id="1.10.260.40">
    <property type="entry name" value="lambda repressor-like DNA-binding domains"/>
    <property type="match status" value="1"/>
</dbReference>
<name>A0ABW4BDM9_9LACO</name>
<evidence type="ECO:0000259" key="2">
    <source>
        <dbReference type="PROSITE" id="PS50943"/>
    </source>
</evidence>
<evidence type="ECO:0000256" key="1">
    <source>
        <dbReference type="ARBA" id="ARBA00023125"/>
    </source>
</evidence>
<sequence length="72" mass="7906">MGLKEFRESKGITQEDLAVRANISQSMVQAIESGRRKGSFSTLKEIANSLGISMDELFRAIDTTQGTKEAAR</sequence>
<dbReference type="SMART" id="SM00530">
    <property type="entry name" value="HTH_XRE"/>
    <property type="match status" value="1"/>
</dbReference>
<protein>
    <submittedName>
        <fullName evidence="3">Helix-turn-helix domain-containing protein</fullName>
    </submittedName>
</protein>
<keyword evidence="1" id="KW-0238">DNA-binding</keyword>
<evidence type="ECO:0000313" key="4">
    <source>
        <dbReference type="Proteomes" id="UP001597199"/>
    </source>
</evidence>
<dbReference type="EMBL" id="JBHTOA010000020">
    <property type="protein sequence ID" value="MFD1398594.1"/>
    <property type="molecule type" value="Genomic_DNA"/>
</dbReference>